<keyword evidence="7 10" id="KW-0784">Thiamine biosynthesis</keyword>
<feature type="binding site" evidence="10">
    <location>
        <position position="149"/>
    </location>
    <ligand>
        <name>Mg(2+)</name>
        <dbReference type="ChEBI" id="CHEBI:18420"/>
    </ligand>
</feature>
<comment type="function">
    <text evidence="10">Catalyzes the acyloin condensation reaction between C atoms 2 and 3 of pyruvate and glyceraldehyde 3-phosphate to yield 1-deoxy-D-xylulose-5-phosphate (DXP).</text>
</comment>
<dbReference type="GO" id="GO:0005829">
    <property type="term" value="C:cytosol"/>
    <property type="evidence" value="ECO:0007669"/>
    <property type="project" value="TreeGrafter"/>
</dbReference>
<dbReference type="STRING" id="686624.SAMN04488242_2684"/>
<proteinExistence type="inferred from homology"/>
<keyword evidence="9 10" id="KW-0414">Isoprene biosynthesis</keyword>
<dbReference type="SUPFAM" id="SSF52518">
    <property type="entry name" value="Thiamin diphosphate-binding fold (THDP-binding)"/>
    <property type="match status" value="2"/>
</dbReference>
<comment type="similarity">
    <text evidence="2 10">Belongs to the transketolase family. DXPS subfamily.</text>
</comment>
<dbReference type="CDD" id="cd02007">
    <property type="entry name" value="TPP_DXS"/>
    <property type="match status" value="1"/>
</dbReference>
<evidence type="ECO:0000256" key="2">
    <source>
        <dbReference type="ARBA" id="ARBA00011081"/>
    </source>
</evidence>
<feature type="binding site" evidence="10">
    <location>
        <begin position="118"/>
        <end position="120"/>
    </location>
    <ligand>
        <name>thiamine diphosphate</name>
        <dbReference type="ChEBI" id="CHEBI:58937"/>
    </ligand>
</feature>
<dbReference type="PANTHER" id="PTHR43322:SF5">
    <property type="entry name" value="1-DEOXY-D-XYLULOSE-5-PHOSPHATE SYNTHASE, CHLOROPLASTIC"/>
    <property type="match status" value="1"/>
</dbReference>
<keyword evidence="13" id="KW-1185">Reference proteome</keyword>
<organism evidence="12 13">
    <name type="scientific">Tessaracoccus oleiagri</name>
    <dbReference type="NCBI Taxonomy" id="686624"/>
    <lineage>
        <taxon>Bacteria</taxon>
        <taxon>Bacillati</taxon>
        <taxon>Actinomycetota</taxon>
        <taxon>Actinomycetes</taxon>
        <taxon>Propionibacteriales</taxon>
        <taxon>Propionibacteriaceae</taxon>
        <taxon>Tessaracoccus</taxon>
    </lineage>
</organism>
<evidence type="ECO:0000256" key="9">
    <source>
        <dbReference type="ARBA" id="ARBA00023229"/>
    </source>
</evidence>
<keyword evidence="4 10" id="KW-0808">Transferase</keyword>
<sequence length="643" mass="69235">MMFPMSLLESIAGPRDLRALSRAQLEQLAEEIRAFLITNVSRTGGHLGPNLGVVELTMAIHRVFNSPYDPIIFDTGHQSYVHKILTGRADQFATLRQQGGLSGYPEPGESEHDWVANSHASTSLSWAEGMAKGYALRGEDRTVVAVIGDGALTGGMAWEALNNIAAEPELRLVIVVNDNGRSYTPTVGGLANHLAGLRTDRRYEETLSVIKRVVNKIPMFGRPMYGLMHGFKTGVKDVVAPQDLFSDLGIKYTGPIDGHDIAALTNRLEQARQFGSPVIVHCITQKGKGFRAAEEHEEDRFHAVGQINDVTGEPLSATLQATWTDAFAETMVQLGAKDPRIVALTAAMLHPTGLTRFAAAFPERTFDVGIAEQHAITSAAGLAKAGLHPVVAIYSTFLNRAFDQLLMDVALHRCGVTVVLDRAGVTGADGPSHNGMWDMTLTGIVPGLQLAAPRDQARLEETLSRAVTVDDAPTVVRFSKERLPDELPAVARRGDGLTAVDLLHQDPEARTLIVGYGQFAGLAVRVHDMLAAQGIPSTVADPIWALPISPELVSLADEFDHVVTIEDNLVAGGLGQRLRAELAASGVEVTMQHFGIPQEFLALGSRPQVLDRLGLTPKAIAQEVLRAVLAEAAPEQVHARHQG</sequence>
<feature type="binding site" evidence="10">
    <location>
        <position position="290"/>
    </location>
    <ligand>
        <name>thiamine diphosphate</name>
        <dbReference type="ChEBI" id="CHEBI:58937"/>
    </ligand>
</feature>
<dbReference type="Gene3D" id="3.40.50.920">
    <property type="match status" value="1"/>
</dbReference>
<dbReference type="InterPro" id="IPR009014">
    <property type="entry name" value="Transketo_C/PFOR_II"/>
</dbReference>
<dbReference type="PROSITE" id="PS00802">
    <property type="entry name" value="TRANSKETOLASE_2"/>
    <property type="match status" value="1"/>
</dbReference>
<dbReference type="InterPro" id="IPR005477">
    <property type="entry name" value="Dxylulose-5-P_synthase"/>
</dbReference>
<feature type="domain" description="Transketolase-like pyrimidine-binding" evidence="11">
    <location>
        <begin position="321"/>
        <end position="485"/>
    </location>
</feature>
<dbReference type="InterPro" id="IPR049557">
    <property type="entry name" value="Transketolase_CS"/>
</dbReference>
<dbReference type="NCBIfam" id="NF003933">
    <property type="entry name" value="PRK05444.2-2"/>
    <property type="match status" value="1"/>
</dbReference>
<dbReference type="GO" id="GO:0009228">
    <property type="term" value="P:thiamine biosynthetic process"/>
    <property type="evidence" value="ECO:0007669"/>
    <property type="project" value="UniProtKB-UniRule"/>
</dbReference>
<dbReference type="GO" id="GO:0008661">
    <property type="term" value="F:1-deoxy-D-xylulose-5-phosphate synthase activity"/>
    <property type="evidence" value="ECO:0007669"/>
    <property type="project" value="UniProtKB-UniRule"/>
</dbReference>
<feature type="binding site" evidence="10">
    <location>
        <position position="179"/>
    </location>
    <ligand>
        <name>thiamine diphosphate</name>
        <dbReference type="ChEBI" id="CHEBI:58937"/>
    </ligand>
</feature>
<keyword evidence="8 10" id="KW-0786">Thiamine pyrophosphate</keyword>
<comment type="subunit">
    <text evidence="3 10">Homodimer.</text>
</comment>
<evidence type="ECO:0000313" key="13">
    <source>
        <dbReference type="Proteomes" id="UP000199475"/>
    </source>
</evidence>
<protein>
    <recommendedName>
        <fullName evidence="10">1-deoxy-D-xylulose-5-phosphate synthase</fullName>
        <ecNumber evidence="10">2.2.1.7</ecNumber>
    </recommendedName>
    <alternativeName>
        <fullName evidence="10">1-deoxyxylulose-5-phosphate synthase</fullName>
        <shortName evidence="10">DXP synthase</shortName>
        <shortName evidence="10">DXPS</shortName>
    </alternativeName>
</protein>
<name>A0A1G9MKH7_9ACTN</name>
<feature type="binding site" evidence="10">
    <location>
        <position position="179"/>
    </location>
    <ligand>
        <name>Mg(2+)</name>
        <dbReference type="ChEBI" id="CHEBI:18420"/>
    </ligand>
</feature>
<dbReference type="SUPFAM" id="SSF52922">
    <property type="entry name" value="TK C-terminal domain-like"/>
    <property type="match status" value="1"/>
</dbReference>
<dbReference type="Pfam" id="PF02780">
    <property type="entry name" value="Transketolase_C"/>
    <property type="match status" value="1"/>
</dbReference>
<dbReference type="EMBL" id="FNGP01000005">
    <property type="protein sequence ID" value="SDL74583.1"/>
    <property type="molecule type" value="Genomic_DNA"/>
</dbReference>
<evidence type="ECO:0000256" key="10">
    <source>
        <dbReference type="HAMAP-Rule" id="MF_00315"/>
    </source>
</evidence>
<dbReference type="HAMAP" id="MF_00315">
    <property type="entry name" value="DXP_synth"/>
    <property type="match status" value="1"/>
</dbReference>
<feature type="binding site" evidence="10">
    <location>
        <position position="77"/>
    </location>
    <ligand>
        <name>thiamine diphosphate</name>
        <dbReference type="ChEBI" id="CHEBI:58937"/>
    </ligand>
</feature>
<dbReference type="GO" id="GO:0019288">
    <property type="term" value="P:isopentenyl diphosphate biosynthetic process, methylerythritol 4-phosphate pathway"/>
    <property type="evidence" value="ECO:0007669"/>
    <property type="project" value="TreeGrafter"/>
</dbReference>
<keyword evidence="6 10" id="KW-0460">Magnesium</keyword>
<dbReference type="InterPro" id="IPR029061">
    <property type="entry name" value="THDP-binding"/>
</dbReference>
<evidence type="ECO:0000256" key="4">
    <source>
        <dbReference type="ARBA" id="ARBA00022679"/>
    </source>
</evidence>
<gene>
    <name evidence="10" type="primary">dxs</name>
    <name evidence="12" type="ORF">SAMN04488242_2684</name>
</gene>
<dbReference type="Proteomes" id="UP000199475">
    <property type="component" value="Unassembled WGS sequence"/>
</dbReference>
<feature type="binding site" evidence="10">
    <location>
        <position position="372"/>
    </location>
    <ligand>
        <name>thiamine diphosphate</name>
        <dbReference type="ChEBI" id="CHEBI:58937"/>
    </ligand>
</feature>
<evidence type="ECO:0000256" key="1">
    <source>
        <dbReference type="ARBA" id="ARBA00004980"/>
    </source>
</evidence>
<evidence type="ECO:0000256" key="7">
    <source>
        <dbReference type="ARBA" id="ARBA00022977"/>
    </source>
</evidence>
<evidence type="ECO:0000256" key="8">
    <source>
        <dbReference type="ARBA" id="ARBA00023052"/>
    </source>
</evidence>
<dbReference type="InterPro" id="IPR020826">
    <property type="entry name" value="Transketolase_BS"/>
</dbReference>
<dbReference type="InterPro" id="IPR005475">
    <property type="entry name" value="Transketolase-like_Pyr-bd"/>
</dbReference>
<dbReference type="Gene3D" id="3.40.50.970">
    <property type="match status" value="2"/>
</dbReference>
<dbReference type="NCBIfam" id="TIGR00204">
    <property type="entry name" value="dxs"/>
    <property type="match status" value="1"/>
</dbReference>
<comment type="cofactor">
    <cofactor evidence="10">
        <name>Mg(2+)</name>
        <dbReference type="ChEBI" id="CHEBI:18420"/>
    </cofactor>
    <text evidence="10">Binds 1 Mg(2+) ion per subunit.</text>
</comment>
<comment type="pathway">
    <text evidence="1 10">Metabolic intermediate biosynthesis; 1-deoxy-D-xylulose 5-phosphate biosynthesis; 1-deoxy-D-xylulose 5-phosphate from D-glyceraldehyde 3-phosphate and pyruvate: step 1/1.</text>
</comment>
<evidence type="ECO:0000313" key="12">
    <source>
        <dbReference type="EMBL" id="SDL74583.1"/>
    </source>
</evidence>
<dbReference type="EC" id="2.2.1.7" evidence="10"/>
<accession>A0A1G9MKH7</accession>
<dbReference type="AlphaFoldDB" id="A0A1G9MKH7"/>
<comment type="cofactor">
    <cofactor evidence="10">
        <name>thiamine diphosphate</name>
        <dbReference type="ChEBI" id="CHEBI:58937"/>
    </cofactor>
    <text evidence="10">Binds 1 thiamine pyrophosphate per subunit.</text>
</comment>
<evidence type="ECO:0000256" key="3">
    <source>
        <dbReference type="ARBA" id="ARBA00011738"/>
    </source>
</evidence>
<dbReference type="Pfam" id="PF02779">
    <property type="entry name" value="Transket_pyr"/>
    <property type="match status" value="1"/>
</dbReference>
<dbReference type="GO" id="GO:0000287">
    <property type="term" value="F:magnesium ion binding"/>
    <property type="evidence" value="ECO:0007669"/>
    <property type="project" value="UniProtKB-UniRule"/>
</dbReference>
<dbReference type="CDD" id="cd07033">
    <property type="entry name" value="TPP_PYR_DXS_TK_like"/>
    <property type="match status" value="1"/>
</dbReference>
<comment type="catalytic activity">
    <reaction evidence="10">
        <text>D-glyceraldehyde 3-phosphate + pyruvate + H(+) = 1-deoxy-D-xylulose 5-phosphate + CO2</text>
        <dbReference type="Rhea" id="RHEA:12605"/>
        <dbReference type="ChEBI" id="CHEBI:15361"/>
        <dbReference type="ChEBI" id="CHEBI:15378"/>
        <dbReference type="ChEBI" id="CHEBI:16526"/>
        <dbReference type="ChEBI" id="CHEBI:57792"/>
        <dbReference type="ChEBI" id="CHEBI:59776"/>
        <dbReference type="EC" id="2.2.1.7"/>
    </reaction>
</comment>
<feature type="binding site" evidence="10">
    <location>
        <begin position="150"/>
        <end position="151"/>
    </location>
    <ligand>
        <name>thiamine diphosphate</name>
        <dbReference type="ChEBI" id="CHEBI:58937"/>
    </ligand>
</feature>
<evidence type="ECO:0000259" key="11">
    <source>
        <dbReference type="SMART" id="SM00861"/>
    </source>
</evidence>
<evidence type="ECO:0000256" key="6">
    <source>
        <dbReference type="ARBA" id="ARBA00022842"/>
    </source>
</evidence>
<reference evidence="12 13" key="1">
    <citation type="submission" date="2016-10" db="EMBL/GenBank/DDBJ databases">
        <authorList>
            <person name="de Groot N.N."/>
        </authorList>
    </citation>
    <scope>NUCLEOTIDE SEQUENCE [LARGE SCALE GENOMIC DNA]</scope>
    <source>
        <strain evidence="12 13">CGMCC 1.9159</strain>
    </source>
</reference>
<evidence type="ECO:0000256" key="5">
    <source>
        <dbReference type="ARBA" id="ARBA00022723"/>
    </source>
</evidence>
<dbReference type="FunFam" id="3.40.50.970:FF:000005">
    <property type="entry name" value="1-deoxy-D-xylulose-5-phosphate synthase"/>
    <property type="match status" value="1"/>
</dbReference>
<dbReference type="GO" id="GO:0030976">
    <property type="term" value="F:thiamine pyrophosphate binding"/>
    <property type="evidence" value="ECO:0007669"/>
    <property type="project" value="UniProtKB-UniRule"/>
</dbReference>
<keyword evidence="5 10" id="KW-0479">Metal-binding</keyword>
<dbReference type="InterPro" id="IPR033248">
    <property type="entry name" value="Transketolase_C"/>
</dbReference>
<dbReference type="UniPathway" id="UPA00064">
    <property type="reaction ID" value="UER00091"/>
</dbReference>
<dbReference type="SMART" id="SM00861">
    <property type="entry name" value="Transket_pyr"/>
    <property type="match status" value="1"/>
</dbReference>
<dbReference type="Pfam" id="PF13292">
    <property type="entry name" value="DXP_synthase_N"/>
    <property type="match status" value="1"/>
</dbReference>
<dbReference type="GO" id="GO:0016114">
    <property type="term" value="P:terpenoid biosynthetic process"/>
    <property type="evidence" value="ECO:0007669"/>
    <property type="project" value="UniProtKB-UniRule"/>
</dbReference>
<dbReference type="PROSITE" id="PS00801">
    <property type="entry name" value="TRANSKETOLASE_1"/>
    <property type="match status" value="1"/>
</dbReference>
<dbReference type="PANTHER" id="PTHR43322">
    <property type="entry name" value="1-D-DEOXYXYLULOSE 5-PHOSPHATE SYNTHASE-RELATED"/>
    <property type="match status" value="1"/>
</dbReference>